<dbReference type="SMART" id="SM00245">
    <property type="entry name" value="TSPc"/>
    <property type="match status" value="1"/>
</dbReference>
<evidence type="ECO:0000256" key="3">
    <source>
        <dbReference type="ARBA" id="ARBA00022801"/>
    </source>
</evidence>
<dbReference type="InterPro" id="IPR005151">
    <property type="entry name" value="Tail-specific_protease"/>
</dbReference>
<dbReference type="SUPFAM" id="SSF52096">
    <property type="entry name" value="ClpP/crotonase"/>
    <property type="match status" value="1"/>
</dbReference>
<comment type="similarity">
    <text evidence="1 5">Belongs to the peptidase S41A family.</text>
</comment>
<keyword evidence="3 5" id="KW-0378">Hydrolase</keyword>
<keyword evidence="6" id="KW-1133">Transmembrane helix</keyword>
<evidence type="ECO:0000256" key="4">
    <source>
        <dbReference type="ARBA" id="ARBA00022825"/>
    </source>
</evidence>
<protein>
    <recommendedName>
        <fullName evidence="7">PDZ domain-containing protein</fullName>
    </recommendedName>
</protein>
<dbReference type="Gene3D" id="2.30.42.10">
    <property type="match status" value="1"/>
</dbReference>
<name>A0A1F5N879_9BACT</name>
<feature type="transmembrane region" description="Helical" evidence="6">
    <location>
        <begin position="18"/>
        <end position="36"/>
    </location>
</feature>
<dbReference type="EMBL" id="MFEH01000005">
    <property type="protein sequence ID" value="OGE73640.1"/>
    <property type="molecule type" value="Genomic_DNA"/>
</dbReference>
<keyword evidence="4 5" id="KW-0720">Serine protease</keyword>
<dbReference type="AlphaFoldDB" id="A0A1F5N879"/>
<dbReference type="Proteomes" id="UP000177610">
    <property type="component" value="Unassembled WGS sequence"/>
</dbReference>
<comment type="caution">
    <text evidence="8">The sequence shown here is derived from an EMBL/GenBank/DDBJ whole genome shotgun (WGS) entry which is preliminary data.</text>
</comment>
<dbReference type="Gene3D" id="3.90.226.10">
    <property type="entry name" value="2-enoyl-CoA Hydratase, Chain A, domain 1"/>
    <property type="match status" value="1"/>
</dbReference>
<dbReference type="NCBIfam" id="TIGR00225">
    <property type="entry name" value="prc"/>
    <property type="match status" value="1"/>
</dbReference>
<keyword evidence="2 5" id="KW-0645">Protease</keyword>
<dbReference type="Pfam" id="PF03572">
    <property type="entry name" value="Peptidase_S41"/>
    <property type="match status" value="1"/>
</dbReference>
<dbReference type="InterPro" id="IPR041489">
    <property type="entry name" value="PDZ_6"/>
</dbReference>
<dbReference type="GO" id="GO:0004175">
    <property type="term" value="F:endopeptidase activity"/>
    <property type="evidence" value="ECO:0007669"/>
    <property type="project" value="TreeGrafter"/>
</dbReference>
<evidence type="ECO:0000256" key="2">
    <source>
        <dbReference type="ARBA" id="ARBA00022670"/>
    </source>
</evidence>
<dbReference type="GO" id="GO:0007165">
    <property type="term" value="P:signal transduction"/>
    <property type="evidence" value="ECO:0007669"/>
    <property type="project" value="TreeGrafter"/>
</dbReference>
<evidence type="ECO:0000313" key="8">
    <source>
        <dbReference type="EMBL" id="OGE73640.1"/>
    </source>
</evidence>
<accession>A0A1F5N879</accession>
<dbReference type="InterPro" id="IPR029045">
    <property type="entry name" value="ClpP/crotonase-like_dom_sf"/>
</dbReference>
<dbReference type="PANTHER" id="PTHR32060:SF30">
    <property type="entry name" value="CARBOXY-TERMINAL PROCESSING PROTEASE CTPA"/>
    <property type="match status" value="1"/>
</dbReference>
<dbReference type="GO" id="GO:0006508">
    <property type="term" value="P:proteolysis"/>
    <property type="evidence" value="ECO:0007669"/>
    <property type="project" value="UniProtKB-KW"/>
</dbReference>
<proteinExistence type="inferred from homology"/>
<dbReference type="CDD" id="cd06782">
    <property type="entry name" value="cpPDZ_CPP-like"/>
    <property type="match status" value="1"/>
</dbReference>
<dbReference type="GO" id="GO:0030288">
    <property type="term" value="C:outer membrane-bounded periplasmic space"/>
    <property type="evidence" value="ECO:0007669"/>
    <property type="project" value="TreeGrafter"/>
</dbReference>
<gene>
    <name evidence="8" type="ORF">A2717_03325</name>
</gene>
<evidence type="ECO:0000313" key="9">
    <source>
        <dbReference type="Proteomes" id="UP000177610"/>
    </source>
</evidence>
<dbReference type="GO" id="GO:0008236">
    <property type="term" value="F:serine-type peptidase activity"/>
    <property type="evidence" value="ECO:0007669"/>
    <property type="project" value="UniProtKB-KW"/>
</dbReference>
<dbReference type="Gene3D" id="3.30.750.44">
    <property type="match status" value="1"/>
</dbReference>
<dbReference type="Pfam" id="PF17820">
    <property type="entry name" value="PDZ_6"/>
    <property type="match status" value="1"/>
</dbReference>
<dbReference type="PANTHER" id="PTHR32060">
    <property type="entry name" value="TAIL-SPECIFIC PROTEASE"/>
    <property type="match status" value="1"/>
</dbReference>
<evidence type="ECO:0000256" key="6">
    <source>
        <dbReference type="SAM" id="Phobius"/>
    </source>
</evidence>
<evidence type="ECO:0000256" key="1">
    <source>
        <dbReference type="ARBA" id="ARBA00009179"/>
    </source>
</evidence>
<dbReference type="InterPro" id="IPR036034">
    <property type="entry name" value="PDZ_sf"/>
</dbReference>
<keyword evidence="6" id="KW-0472">Membrane</keyword>
<keyword evidence="6" id="KW-0812">Transmembrane</keyword>
<reference evidence="8 9" key="1">
    <citation type="journal article" date="2016" name="Nat. Commun.">
        <title>Thousands of microbial genomes shed light on interconnected biogeochemical processes in an aquifer system.</title>
        <authorList>
            <person name="Anantharaman K."/>
            <person name="Brown C.T."/>
            <person name="Hug L.A."/>
            <person name="Sharon I."/>
            <person name="Castelle C.J."/>
            <person name="Probst A.J."/>
            <person name="Thomas B.C."/>
            <person name="Singh A."/>
            <person name="Wilkins M.J."/>
            <person name="Karaoz U."/>
            <person name="Brodie E.L."/>
            <person name="Williams K.H."/>
            <person name="Hubbard S.S."/>
            <person name="Banfield J.F."/>
        </authorList>
    </citation>
    <scope>NUCLEOTIDE SEQUENCE [LARGE SCALE GENOMIC DNA]</scope>
</reference>
<organism evidence="8 9">
    <name type="scientific">Candidatus Doudnabacteria bacterium RIFCSPHIGHO2_01_FULL_41_86</name>
    <dbReference type="NCBI Taxonomy" id="1817821"/>
    <lineage>
        <taxon>Bacteria</taxon>
        <taxon>Candidatus Doudnaibacteriota</taxon>
    </lineage>
</organism>
<dbReference type="FunFam" id="2.30.42.10:FF:000063">
    <property type="entry name" value="Peptidase, S41 family"/>
    <property type="match status" value="1"/>
</dbReference>
<dbReference type="PROSITE" id="PS50106">
    <property type="entry name" value="PDZ"/>
    <property type="match status" value="1"/>
</dbReference>
<dbReference type="SMART" id="SM00228">
    <property type="entry name" value="PDZ"/>
    <property type="match status" value="1"/>
</dbReference>
<dbReference type="CDD" id="cd07560">
    <property type="entry name" value="Peptidase_S41_CPP"/>
    <property type="match status" value="1"/>
</dbReference>
<evidence type="ECO:0000256" key="5">
    <source>
        <dbReference type="RuleBase" id="RU004404"/>
    </source>
</evidence>
<feature type="domain" description="PDZ" evidence="7">
    <location>
        <begin position="110"/>
        <end position="193"/>
    </location>
</feature>
<dbReference type="InterPro" id="IPR001478">
    <property type="entry name" value="PDZ"/>
</dbReference>
<dbReference type="SUPFAM" id="SSF50156">
    <property type="entry name" value="PDZ domain-like"/>
    <property type="match status" value="1"/>
</dbReference>
<dbReference type="InterPro" id="IPR004447">
    <property type="entry name" value="Peptidase_S41A"/>
</dbReference>
<evidence type="ECO:0000259" key="7">
    <source>
        <dbReference type="PROSITE" id="PS50106"/>
    </source>
</evidence>
<dbReference type="STRING" id="1817821.A2717_03325"/>
<sequence>MLNQELTSEAKKSPIPKYFLILLLVVGVFSLGFLSGKSGLTVTNGKIEINKGNAPATSADYSLLWEALDRLNNEYVDRPLDQVELMYGAVSGLVGAAGDPYTAFLRPDDAKKFREQLRGSFDGIGAEIGKKNEQIVVVAPLEDTPAERAGILAGDTILEIDGESTIGMTTDVAVSKIRGKAGTQVTLTVVHKETSEPVEITITRAKIEIKSVKLEDKTVNGKKIAVVKMNQFGDGTKGLLDQTIDKIVTGGYDGMVLDLRNNPGGYLDTAVTTISNWVDADKVAVKEMGYGDDERLFRTKGVPRLKGIKTIVLVNGGSASASEIVAGALQDYGAATIVGEKTFGKGSVQELQELRGESQIKITVAKWFTPNGRGIDKLGLEPDVIVEMTADDAKNDKDPQMDKALELLK</sequence>